<dbReference type="EMBL" id="QJJU01000001">
    <property type="protein sequence ID" value="PXX13113.1"/>
    <property type="molecule type" value="Genomic_DNA"/>
</dbReference>
<dbReference type="GO" id="GO:0046464">
    <property type="term" value="P:acylglycerol catabolic process"/>
    <property type="evidence" value="ECO:0007669"/>
    <property type="project" value="TreeGrafter"/>
</dbReference>
<comment type="caution">
    <text evidence="2">The sequence shown here is derived from an EMBL/GenBank/DDBJ whole genome shotgun (WGS) entry which is preliminary data.</text>
</comment>
<dbReference type="GO" id="GO:0016020">
    <property type="term" value="C:membrane"/>
    <property type="evidence" value="ECO:0007669"/>
    <property type="project" value="TreeGrafter"/>
</dbReference>
<dbReference type="PANTHER" id="PTHR43798:SF5">
    <property type="entry name" value="MONOACYLGLYCEROL LIPASE ABHD6"/>
    <property type="match status" value="1"/>
</dbReference>
<feature type="domain" description="AB hydrolase-1" evidence="1">
    <location>
        <begin position="103"/>
        <end position="186"/>
    </location>
</feature>
<dbReference type="InterPro" id="IPR029058">
    <property type="entry name" value="AB_hydrolase_fold"/>
</dbReference>
<dbReference type="Proteomes" id="UP000247781">
    <property type="component" value="Unassembled WGS sequence"/>
</dbReference>
<keyword evidence="3" id="KW-1185">Reference proteome</keyword>
<protein>
    <submittedName>
        <fullName evidence="2">Alpha/beta hydrolase family protein</fullName>
    </submittedName>
</protein>
<reference evidence="2 3" key="2">
    <citation type="submission" date="2018-06" db="EMBL/GenBank/DDBJ databases">
        <title>Sequencing of bacterial isolates from soil warming experiment in Harvard Forest, Massachusetts, USA.</title>
        <authorList>
            <person name="Deangelis K.PhD."/>
        </authorList>
    </citation>
    <scope>NUCLEOTIDE SEQUENCE [LARGE SCALE GENOMIC DNA]</scope>
    <source>
        <strain evidence="2 3">GAS496</strain>
    </source>
</reference>
<organism evidence="2 3">
    <name type="scientific">Mycolicibacterium moriokaense</name>
    <dbReference type="NCBI Taxonomy" id="39691"/>
    <lineage>
        <taxon>Bacteria</taxon>
        <taxon>Bacillati</taxon>
        <taxon>Actinomycetota</taxon>
        <taxon>Actinomycetes</taxon>
        <taxon>Mycobacteriales</taxon>
        <taxon>Mycobacteriaceae</taxon>
        <taxon>Mycolicibacterium</taxon>
    </lineage>
</organism>
<dbReference type="InterPro" id="IPR050266">
    <property type="entry name" value="AB_hydrolase_sf"/>
</dbReference>
<evidence type="ECO:0000313" key="2">
    <source>
        <dbReference type="EMBL" id="PXX13113.1"/>
    </source>
</evidence>
<dbReference type="Pfam" id="PF12697">
    <property type="entry name" value="Abhydrolase_6"/>
    <property type="match status" value="1"/>
</dbReference>
<dbReference type="InterPro" id="IPR000073">
    <property type="entry name" value="AB_hydrolase_1"/>
</dbReference>
<dbReference type="Gene3D" id="3.40.50.1820">
    <property type="entry name" value="alpha/beta hydrolase"/>
    <property type="match status" value="1"/>
</dbReference>
<proteinExistence type="predicted"/>
<dbReference type="AlphaFoldDB" id="A0A318HNS3"/>
<dbReference type="SUPFAM" id="SSF53474">
    <property type="entry name" value="alpha/beta-Hydrolases"/>
    <property type="match status" value="1"/>
</dbReference>
<dbReference type="GO" id="GO:0047372">
    <property type="term" value="F:monoacylglycerol lipase activity"/>
    <property type="evidence" value="ECO:0007669"/>
    <property type="project" value="TreeGrafter"/>
</dbReference>
<gene>
    <name evidence="2" type="ORF">C8E89_101261</name>
</gene>
<evidence type="ECO:0000313" key="3">
    <source>
        <dbReference type="Proteomes" id="UP000247781"/>
    </source>
</evidence>
<reference evidence="3" key="1">
    <citation type="submission" date="2018-05" db="EMBL/GenBank/DDBJ databases">
        <authorList>
            <person name="Deangelis K."/>
            <person name="Huntemann M."/>
            <person name="Clum A."/>
            <person name="Pillay M."/>
            <person name="Palaniappan K."/>
            <person name="Varghese N."/>
            <person name="Mikhailova N."/>
            <person name="Stamatis D."/>
            <person name="Reddy T."/>
            <person name="Daum C."/>
            <person name="Shapiro N."/>
            <person name="Ivanova N."/>
            <person name="Kyrpides N."/>
            <person name="Woyke T."/>
        </authorList>
    </citation>
    <scope>NUCLEOTIDE SEQUENCE [LARGE SCALE GENOMIC DNA]</scope>
    <source>
        <strain evidence="3">GAS496</strain>
    </source>
</reference>
<sequence length="195" mass="20526">MVLSSDGVRALLGLVLVITVIAGCVATPRDPAFAGLLDVGDGRALYMDCQGSGSPAVFIIPGKGSYAGMWNAVVPDDDHIRSSPYDLAGRADLLPSPAATQPTVAKTTRVCAYDRPNTRFEGTNRSTPVPQPHSIQQDVDDVVKLIGAVHLRTPLVVVSHSFGGLIADLLARTHPELVSGLVFVDPTSEFQPETG</sequence>
<evidence type="ECO:0000259" key="1">
    <source>
        <dbReference type="Pfam" id="PF12697"/>
    </source>
</evidence>
<dbReference type="PANTHER" id="PTHR43798">
    <property type="entry name" value="MONOACYLGLYCEROL LIPASE"/>
    <property type="match status" value="1"/>
</dbReference>
<keyword evidence="2" id="KW-0378">Hydrolase</keyword>
<accession>A0A318HNS3</accession>
<name>A0A318HNS3_9MYCO</name>